<dbReference type="KEGG" id="mcun:NCTC10297_00572"/>
<dbReference type="InterPro" id="IPR040570">
    <property type="entry name" value="LAL_C2"/>
</dbReference>
<dbReference type="Proteomes" id="UP000274100">
    <property type="component" value="Chromosome"/>
</dbReference>
<dbReference type="PROSITE" id="PS50975">
    <property type="entry name" value="ATP_GRASP"/>
    <property type="match status" value="1"/>
</dbReference>
<keyword evidence="6" id="KW-0456">Lyase</keyword>
<feature type="domain" description="ATP-grasp" evidence="5">
    <location>
        <begin position="37"/>
        <end position="112"/>
    </location>
</feature>
<proteinExistence type="predicted"/>
<dbReference type="AlphaFoldDB" id="A0A448GV12"/>
<organism evidence="6 7">
    <name type="scientific">Moraxella cuniculi</name>
    <dbReference type="NCBI Taxonomy" id="34061"/>
    <lineage>
        <taxon>Bacteria</taxon>
        <taxon>Pseudomonadati</taxon>
        <taxon>Pseudomonadota</taxon>
        <taxon>Gammaproteobacteria</taxon>
        <taxon>Moraxellales</taxon>
        <taxon>Moraxellaceae</taxon>
        <taxon>Moraxella</taxon>
    </lineage>
</organism>
<dbReference type="EMBL" id="LR134343">
    <property type="protein sequence ID" value="VEG12643.1"/>
    <property type="molecule type" value="Genomic_DNA"/>
</dbReference>
<evidence type="ECO:0000313" key="7">
    <source>
        <dbReference type="Proteomes" id="UP000274100"/>
    </source>
</evidence>
<dbReference type="PANTHER" id="PTHR43585:SF2">
    <property type="entry name" value="ATP-GRASP ENZYME FSQD"/>
    <property type="match status" value="1"/>
</dbReference>
<evidence type="ECO:0000256" key="2">
    <source>
        <dbReference type="ARBA" id="ARBA00022741"/>
    </source>
</evidence>
<dbReference type="Pfam" id="PF18603">
    <property type="entry name" value="LAL_C2"/>
    <property type="match status" value="1"/>
</dbReference>
<keyword evidence="2 4" id="KW-0547">Nucleotide-binding</keyword>
<evidence type="ECO:0000256" key="4">
    <source>
        <dbReference type="PROSITE-ProRule" id="PRU00409"/>
    </source>
</evidence>
<evidence type="ECO:0000256" key="1">
    <source>
        <dbReference type="ARBA" id="ARBA00022598"/>
    </source>
</evidence>
<evidence type="ECO:0000256" key="3">
    <source>
        <dbReference type="ARBA" id="ARBA00022840"/>
    </source>
</evidence>
<dbReference type="InterPro" id="IPR052032">
    <property type="entry name" value="ATP-dep_AA_Ligase"/>
</dbReference>
<accession>A0A448GV12</accession>
<dbReference type="GO" id="GO:0016874">
    <property type="term" value="F:ligase activity"/>
    <property type="evidence" value="ECO:0007669"/>
    <property type="project" value="UniProtKB-KW"/>
</dbReference>
<dbReference type="PANTHER" id="PTHR43585">
    <property type="entry name" value="FUMIPYRROLE BIOSYNTHESIS PROTEIN C"/>
    <property type="match status" value="1"/>
</dbReference>
<keyword evidence="3 4" id="KW-0067">ATP-binding</keyword>
<name>A0A448GV12_9GAMM</name>
<keyword evidence="1" id="KW-0436">Ligase</keyword>
<dbReference type="SUPFAM" id="SSF56059">
    <property type="entry name" value="Glutathione synthetase ATP-binding domain-like"/>
    <property type="match status" value="1"/>
</dbReference>
<gene>
    <name evidence="6" type="ORF">NCTC10297_00572</name>
</gene>
<dbReference type="InterPro" id="IPR011761">
    <property type="entry name" value="ATP-grasp"/>
</dbReference>
<sequence>MECFSFAGRHKLLSIHQKFKTGAEYPNPFVEIGHIGPADLTPQTWQLIETVVFDCLDRMGICDGPSHTEVILTDTGVKIVETHTRVGGDRIFHLLKLSTGIDIFRLSLQWFCQKTGYIGTISRKGVAAVYFFHAPKGIISQITGIDKLQASRGVIEVKLHKTICDTVNELLGSSDRLGYFIYYQNNDSPLDFRTLTNLANQVTICTKPSTPKQQES</sequence>
<reference evidence="6 7" key="1">
    <citation type="submission" date="2018-12" db="EMBL/GenBank/DDBJ databases">
        <authorList>
            <consortium name="Pathogen Informatics"/>
        </authorList>
    </citation>
    <scope>NUCLEOTIDE SEQUENCE [LARGE SCALE GENOMIC DNA]</scope>
    <source>
        <strain evidence="6 7">NCTC10297</strain>
    </source>
</reference>
<dbReference type="GO" id="GO:0046872">
    <property type="term" value="F:metal ion binding"/>
    <property type="evidence" value="ECO:0007669"/>
    <property type="project" value="InterPro"/>
</dbReference>
<dbReference type="GO" id="GO:0016829">
    <property type="term" value="F:lyase activity"/>
    <property type="evidence" value="ECO:0007669"/>
    <property type="project" value="UniProtKB-KW"/>
</dbReference>
<dbReference type="Gene3D" id="3.30.470.20">
    <property type="entry name" value="ATP-grasp fold, B domain"/>
    <property type="match status" value="1"/>
</dbReference>
<protein>
    <submittedName>
        <fullName evidence="6">Argininosuccinate lyase</fullName>
    </submittedName>
</protein>
<evidence type="ECO:0000313" key="6">
    <source>
        <dbReference type="EMBL" id="VEG12643.1"/>
    </source>
</evidence>
<evidence type="ECO:0000259" key="5">
    <source>
        <dbReference type="PROSITE" id="PS50975"/>
    </source>
</evidence>
<dbReference type="GO" id="GO:0005524">
    <property type="term" value="F:ATP binding"/>
    <property type="evidence" value="ECO:0007669"/>
    <property type="project" value="UniProtKB-UniRule"/>
</dbReference>